<dbReference type="GO" id="GO:0006355">
    <property type="term" value="P:regulation of DNA-templated transcription"/>
    <property type="evidence" value="ECO:0007669"/>
    <property type="project" value="InterPro"/>
</dbReference>
<dbReference type="Gene3D" id="3.30.160.60">
    <property type="entry name" value="Classic Zinc Finger"/>
    <property type="match status" value="1"/>
</dbReference>
<dbReference type="PROSITE" id="PS50157">
    <property type="entry name" value="ZINC_FINGER_C2H2_2"/>
    <property type="match status" value="1"/>
</dbReference>
<dbReference type="InterPro" id="IPR036236">
    <property type="entry name" value="Znf_C2H2_sf"/>
</dbReference>
<proteinExistence type="predicted"/>
<dbReference type="Pfam" id="PF13912">
    <property type="entry name" value="zf-C2H2_6"/>
    <property type="match status" value="2"/>
</dbReference>
<sequence>METRKRKVCSKKLSNDRALGRHMRSHSQSIPACEESNPKPVYKTDSVSWASPSSSSSSSEEEEEEVQDQMSYGLRENPKKSIRLSDPSFSLIGSVVLQDSEIESSKNLTEKRSRRLLRSSSSPVPTLDTKRKIDLRNFSSSRTEDSFHKIELEQGSSSISDADATVEEDMAIGLMMLSRDRRGWQKKHSKSEEEEEEEEYGRSREIYRCETCMISFRSYQALGGHRASHRKFQMPPLPLPQLAAAQVPVSITAKGRDYKCPYCSRVFSSGQALGGHKRTHTAGGRVPIPKKNSGDAHLDLNLPAPADDEDDLFVQSAVSAAQYIHLPPRWFKPKE</sequence>
<feature type="region of interest" description="Disordered" evidence="2">
    <location>
        <begin position="104"/>
        <end position="128"/>
    </location>
</feature>
<feature type="region of interest" description="Disordered" evidence="2">
    <location>
        <begin position="182"/>
        <end position="201"/>
    </location>
</feature>
<keyword evidence="1" id="KW-0863">Zinc-finger</keyword>
<evidence type="ECO:0000313" key="5">
    <source>
        <dbReference type="Proteomes" id="UP001346149"/>
    </source>
</evidence>
<comment type="caution">
    <text evidence="4">The sequence shown here is derived from an EMBL/GenBank/DDBJ whole genome shotgun (WGS) entry which is preliminary data.</text>
</comment>
<reference evidence="4 5" key="1">
    <citation type="journal article" date="2023" name="Hortic Res">
        <title>Pangenome of water caltrop reveals structural variations and asymmetric subgenome divergence after allopolyploidization.</title>
        <authorList>
            <person name="Zhang X."/>
            <person name="Chen Y."/>
            <person name="Wang L."/>
            <person name="Yuan Y."/>
            <person name="Fang M."/>
            <person name="Shi L."/>
            <person name="Lu R."/>
            <person name="Comes H.P."/>
            <person name="Ma Y."/>
            <person name="Chen Y."/>
            <person name="Huang G."/>
            <person name="Zhou Y."/>
            <person name="Zheng Z."/>
            <person name="Qiu Y."/>
        </authorList>
    </citation>
    <scope>NUCLEOTIDE SEQUENCE [LARGE SCALE GENOMIC DNA]</scope>
    <source>
        <strain evidence="4">F231</strain>
    </source>
</reference>
<keyword evidence="1" id="KW-0479">Metal-binding</keyword>
<dbReference type="SUPFAM" id="SSF57667">
    <property type="entry name" value="beta-beta-alpha zinc fingers"/>
    <property type="match status" value="1"/>
</dbReference>
<feature type="region of interest" description="Disordered" evidence="2">
    <location>
        <begin position="1"/>
        <end position="83"/>
    </location>
</feature>
<accession>A0AAN7RDC9</accession>
<evidence type="ECO:0000256" key="1">
    <source>
        <dbReference type="PROSITE-ProRule" id="PRU00042"/>
    </source>
</evidence>
<dbReference type="InterPro" id="IPR044303">
    <property type="entry name" value="ZAT1/4/9"/>
</dbReference>
<feature type="domain" description="C2H2-type" evidence="3">
    <location>
        <begin position="258"/>
        <end position="281"/>
    </location>
</feature>
<evidence type="ECO:0000313" key="4">
    <source>
        <dbReference type="EMBL" id="KAK4797645.1"/>
    </source>
</evidence>
<dbReference type="PANTHER" id="PTHR46326">
    <property type="entry name" value="ZINC FINGER PROTEIN ZAT1-RELATED"/>
    <property type="match status" value="1"/>
</dbReference>
<feature type="compositionally biased region" description="Basic residues" evidence="2">
    <location>
        <begin position="1"/>
        <end position="10"/>
    </location>
</feature>
<dbReference type="EMBL" id="JAXQNO010000005">
    <property type="protein sequence ID" value="KAK4797645.1"/>
    <property type="molecule type" value="Genomic_DNA"/>
</dbReference>
<dbReference type="PANTHER" id="PTHR46326:SF2">
    <property type="entry name" value="ZINC FINGER PROTEIN ZAT1-RELATED"/>
    <property type="match status" value="1"/>
</dbReference>
<name>A0AAN7RDC9_TRANT</name>
<keyword evidence="1" id="KW-0862">Zinc</keyword>
<gene>
    <name evidence="4" type="ORF">SAY86_029971</name>
</gene>
<protein>
    <recommendedName>
        <fullName evidence="3">C2H2-type domain-containing protein</fullName>
    </recommendedName>
</protein>
<dbReference type="Proteomes" id="UP001346149">
    <property type="component" value="Unassembled WGS sequence"/>
</dbReference>
<dbReference type="InterPro" id="IPR013087">
    <property type="entry name" value="Znf_C2H2_type"/>
</dbReference>
<evidence type="ECO:0000256" key="2">
    <source>
        <dbReference type="SAM" id="MobiDB-lite"/>
    </source>
</evidence>
<dbReference type="SMART" id="SM00355">
    <property type="entry name" value="ZnF_C2H2"/>
    <property type="match status" value="3"/>
</dbReference>
<evidence type="ECO:0000259" key="3">
    <source>
        <dbReference type="PROSITE" id="PS50157"/>
    </source>
</evidence>
<dbReference type="AlphaFoldDB" id="A0AAN7RDC9"/>
<dbReference type="GO" id="GO:0008270">
    <property type="term" value="F:zinc ion binding"/>
    <property type="evidence" value="ECO:0007669"/>
    <property type="project" value="UniProtKB-KW"/>
</dbReference>
<organism evidence="4 5">
    <name type="scientific">Trapa natans</name>
    <name type="common">Water chestnut</name>
    <dbReference type="NCBI Taxonomy" id="22666"/>
    <lineage>
        <taxon>Eukaryota</taxon>
        <taxon>Viridiplantae</taxon>
        <taxon>Streptophyta</taxon>
        <taxon>Embryophyta</taxon>
        <taxon>Tracheophyta</taxon>
        <taxon>Spermatophyta</taxon>
        <taxon>Magnoliopsida</taxon>
        <taxon>eudicotyledons</taxon>
        <taxon>Gunneridae</taxon>
        <taxon>Pentapetalae</taxon>
        <taxon>rosids</taxon>
        <taxon>malvids</taxon>
        <taxon>Myrtales</taxon>
        <taxon>Lythraceae</taxon>
        <taxon>Trapa</taxon>
    </lineage>
</organism>
<keyword evidence="5" id="KW-1185">Reference proteome</keyword>
<dbReference type="PROSITE" id="PS00028">
    <property type="entry name" value="ZINC_FINGER_C2H2_1"/>
    <property type="match status" value="2"/>
</dbReference>